<dbReference type="Proteomes" id="UP000510621">
    <property type="component" value="Chromosome"/>
</dbReference>
<sequence length="161" mass="18438">MGFSTFSDIYDIEVPACPWGWAQQHLYYQYHDNFEYTAPYLEKMLQSDETEALQGWGLLSTMCHLVGHLTQDQLFKQLMEVNKQEAWIAAAQVFEANIDKHTRDGMCINGMTHILELELGMPKVISEIEDAFDPKNMVIILEMTLPNYTSKKPALMKTAGV</sequence>
<keyword evidence="2" id="KW-1185">Reference proteome</keyword>
<accession>A0A7L6AW79</accession>
<organism evidence="1 2">
    <name type="scientific">Candidatus Thiothrix singaporensis</name>
    <dbReference type="NCBI Taxonomy" id="2799669"/>
    <lineage>
        <taxon>Bacteria</taxon>
        <taxon>Pseudomonadati</taxon>
        <taxon>Pseudomonadota</taxon>
        <taxon>Gammaproteobacteria</taxon>
        <taxon>Thiotrichales</taxon>
        <taxon>Thiotrichaceae</taxon>
        <taxon>Thiothrix</taxon>
    </lineage>
</organism>
<evidence type="ECO:0000313" key="2">
    <source>
        <dbReference type="Proteomes" id="UP000510621"/>
    </source>
</evidence>
<gene>
    <name evidence="1" type="ORF">HZT40_18490</name>
</gene>
<dbReference type="KEGG" id="this:HZT40_18490"/>
<protein>
    <submittedName>
        <fullName evidence="1">Uncharacterized protein</fullName>
    </submittedName>
</protein>
<reference evidence="1" key="1">
    <citation type="submission" date="2020-06" db="EMBL/GenBank/DDBJ databases">
        <title>Analysis procedures for assessing recovery of high quality, complete, closed genomes from Nanopore long read metagenome sequencing.</title>
        <authorList>
            <person name="Bessarab I."/>
            <person name="Arumugam K."/>
            <person name="Haryono M."/>
            <person name="Liu X."/>
            <person name="Roy S."/>
            <person name="Zuniga-Montanez R.E."/>
            <person name="Qiu G."/>
            <person name="Drautz-Moses D.I."/>
            <person name="Law Y.Y."/>
            <person name="Wuertz S."/>
            <person name="Lauro F.M."/>
            <person name="Huson D.H."/>
            <person name="Williams R.B."/>
        </authorList>
    </citation>
    <scope>NUCLEOTIDE SEQUENCE [LARGE SCALE GENOMIC DNA]</scope>
    <source>
        <strain evidence="1">SSD2</strain>
    </source>
</reference>
<dbReference type="AlphaFoldDB" id="A0A7L6AW79"/>
<dbReference type="EMBL" id="CP059265">
    <property type="protein sequence ID" value="QLQ33252.1"/>
    <property type="molecule type" value="Genomic_DNA"/>
</dbReference>
<name>A0A7L6AW79_9GAMM</name>
<evidence type="ECO:0000313" key="1">
    <source>
        <dbReference type="EMBL" id="QLQ33252.1"/>
    </source>
</evidence>
<proteinExistence type="predicted"/>